<sequence>MVDCILLKALLHVLPMNNGFDWVELAKGLFRGSLTEFPSDFKVFKTLTRSADLLCLVQGGPLQPDAIDLVLRLAHGHVFNNDDAYASWKVMPHLSFSPENVRPETRQLENLEKDSVYFVPCLFDVPNTRG</sequence>
<dbReference type="RefSeq" id="XP_022498935.1">
    <property type="nucleotide sequence ID" value="XM_022645046.1"/>
</dbReference>
<reference evidence="1 2" key="1">
    <citation type="submission" date="2016-03" db="EMBL/GenBank/DDBJ databases">
        <title>The draft genome sequence of Fonsecaea nubica causative agent of cutaneous subcutaneous infection in human host.</title>
        <authorList>
            <person name="Costa F."/>
            <person name="Sybren D.H."/>
            <person name="Raittz R.T."/>
            <person name="Weiss V.A."/>
            <person name="Leao A.C."/>
            <person name="Gomes R."/>
            <person name="De Souza E.M."/>
            <person name="Pedrosa F.O."/>
            <person name="Steffens M.B."/>
            <person name="Bombassaro A."/>
            <person name="Tadra-Sfeir M.Z."/>
            <person name="Moreno L.F."/>
            <person name="Najafzadeh M.J."/>
            <person name="Felipe M.S."/>
            <person name="Teixeira M."/>
            <person name="Sun J."/>
            <person name="Xi L."/>
            <person name="Castro M.A."/>
            <person name="Vicente V.A."/>
        </authorList>
    </citation>
    <scope>NUCLEOTIDE SEQUENCE [LARGE SCALE GENOMIC DNA]</scope>
    <source>
        <strain evidence="1 2">CBS 269.64</strain>
    </source>
</reference>
<organism evidence="1 2">
    <name type="scientific">Fonsecaea nubica</name>
    <dbReference type="NCBI Taxonomy" id="856822"/>
    <lineage>
        <taxon>Eukaryota</taxon>
        <taxon>Fungi</taxon>
        <taxon>Dikarya</taxon>
        <taxon>Ascomycota</taxon>
        <taxon>Pezizomycotina</taxon>
        <taxon>Eurotiomycetes</taxon>
        <taxon>Chaetothyriomycetidae</taxon>
        <taxon>Chaetothyriales</taxon>
        <taxon>Herpotrichiellaceae</taxon>
        <taxon>Fonsecaea</taxon>
    </lineage>
</organism>
<evidence type="ECO:0000313" key="2">
    <source>
        <dbReference type="Proteomes" id="UP000185904"/>
    </source>
</evidence>
<proteinExistence type="predicted"/>
<evidence type="ECO:0000313" key="1">
    <source>
        <dbReference type="EMBL" id="OAL33923.1"/>
    </source>
</evidence>
<dbReference type="EMBL" id="LVCJ01000044">
    <property type="protein sequence ID" value="OAL33923.1"/>
    <property type="molecule type" value="Genomic_DNA"/>
</dbReference>
<dbReference type="GeneID" id="34590171"/>
<name>A0A178CXY3_9EURO</name>
<comment type="caution">
    <text evidence="1">The sequence shown here is derived from an EMBL/GenBank/DDBJ whole genome shotgun (WGS) entry which is preliminary data.</text>
</comment>
<dbReference type="AlphaFoldDB" id="A0A178CXY3"/>
<dbReference type="Proteomes" id="UP000185904">
    <property type="component" value="Unassembled WGS sequence"/>
</dbReference>
<protein>
    <submittedName>
        <fullName evidence="1">Uncharacterized protein</fullName>
    </submittedName>
</protein>
<accession>A0A178CXY3</accession>
<keyword evidence="2" id="KW-1185">Reference proteome</keyword>
<gene>
    <name evidence="1" type="ORF">AYO20_06758</name>
</gene>
<dbReference type="OrthoDB" id="10630023at2759"/>